<keyword evidence="10" id="KW-1185">Reference proteome</keyword>
<dbReference type="InterPro" id="IPR039776">
    <property type="entry name" value="Pds5"/>
</dbReference>
<dbReference type="GO" id="GO:0007064">
    <property type="term" value="P:mitotic sister chromatid cohesion"/>
    <property type="evidence" value="ECO:0007669"/>
    <property type="project" value="InterPro"/>
</dbReference>
<comment type="subcellular location">
    <subcellularLocation>
        <location evidence="1">Nucleus</location>
    </subcellularLocation>
</comment>
<gene>
    <name evidence="9" type="ORF">HHK36_013833</name>
</gene>
<keyword evidence="4" id="KW-0498">Mitosis</keyword>
<feature type="compositionally biased region" description="Polar residues" evidence="8">
    <location>
        <begin position="291"/>
        <end position="303"/>
    </location>
</feature>
<dbReference type="PANTHER" id="PTHR12663">
    <property type="entry name" value="ANDROGEN INDUCED INHIBITOR OF PROLIFERATION AS3 / PDS5-RELATED"/>
    <property type="match status" value="1"/>
</dbReference>
<evidence type="ECO:0000256" key="7">
    <source>
        <dbReference type="ARBA" id="ARBA00023306"/>
    </source>
</evidence>
<reference evidence="9 10" key="1">
    <citation type="submission" date="2020-04" db="EMBL/GenBank/DDBJ databases">
        <title>Plant Genome Project.</title>
        <authorList>
            <person name="Zhang R.-G."/>
        </authorList>
    </citation>
    <scope>NUCLEOTIDE SEQUENCE [LARGE SCALE GENOMIC DNA]</scope>
    <source>
        <strain evidence="9">YNK0</strain>
        <tissue evidence="9">Leaf</tissue>
    </source>
</reference>
<dbReference type="GO" id="GO:0005634">
    <property type="term" value="C:nucleus"/>
    <property type="evidence" value="ECO:0007669"/>
    <property type="project" value="UniProtKB-SubCell"/>
</dbReference>
<dbReference type="SUPFAM" id="SSF48371">
    <property type="entry name" value="ARM repeat"/>
    <property type="match status" value="1"/>
</dbReference>
<dbReference type="GO" id="GO:0035825">
    <property type="term" value="P:homologous recombination"/>
    <property type="evidence" value="ECO:0007669"/>
    <property type="project" value="UniProtKB-ARBA"/>
</dbReference>
<name>A0A835DHQ8_TETSI</name>
<dbReference type="GO" id="GO:0000785">
    <property type="term" value="C:chromatin"/>
    <property type="evidence" value="ECO:0007669"/>
    <property type="project" value="TreeGrafter"/>
</dbReference>
<evidence type="ECO:0000256" key="3">
    <source>
        <dbReference type="ARBA" id="ARBA00022763"/>
    </source>
</evidence>
<dbReference type="SUPFAM" id="SSF63748">
    <property type="entry name" value="Tudor/PWWP/MBT"/>
    <property type="match status" value="1"/>
</dbReference>
<dbReference type="OMA" id="PHEDHFV"/>
<accession>A0A835DHQ8</accession>
<dbReference type="CDD" id="cd20404">
    <property type="entry name" value="Tudor_Agenet_AtEML-like"/>
    <property type="match status" value="1"/>
</dbReference>
<evidence type="ECO:0000256" key="1">
    <source>
        <dbReference type="ARBA" id="ARBA00004123"/>
    </source>
</evidence>
<evidence type="ECO:0000256" key="2">
    <source>
        <dbReference type="ARBA" id="ARBA00022618"/>
    </source>
</evidence>
<protein>
    <submittedName>
        <fullName evidence="9">Uncharacterized protein</fullName>
    </submittedName>
</protein>
<evidence type="ECO:0000256" key="4">
    <source>
        <dbReference type="ARBA" id="ARBA00022776"/>
    </source>
</evidence>
<sequence length="906" mass="98745">MVSSERELEGHLMEVGNRLLSPPSSVDELLTLLDQADNCLSRVEQSPSKSMQDAVCPSMKALVANDFLRHSDMDVKVAVASCINEITRITAPDAPYDDEQMKEIFQLIVVAFERLYDTSSRSYSKRVSMLETVAKVRSCVVMLDLECDALIIEMFQHFLKAIRDNHPDNVFSSMETIMTLVLEESEDISTELLSPLLASVEKENQDILPIAKKLGEKVIENCAVKLKPYLMQAVQSLDISVNDYSKIVASICQENDNTASGKHSVAKELVPAPPAACAGEFDPTVGRSPKSVMSNGIVQTGNDDSLVDPNSPKKKLERCRRVNQSKTSDATINAELNTLDTVNVVKSETKPEQATKRRGRKPNSSMTSAEASDNSRIDSDKEAVELTDRRKSRRKEGSSPSEDPFIQKVAEPSEHERETETQLSIPASSHNEAINIPSSPPSQCLRDGDRPRRGRQGLKKKGSMDQEANPDSSSVPKGALLTDQIEDKAPPSANVVLKKESEVTSESEAKPHRRSGKKALLGNTTEKKTPAAIDDVVSKKEAVATSDAEAKPLMQSDEKGDATNTNEEESSVKQQESKRKWRRGKIVSEKDVTEELGDKKMVSSPKSAPKSSNIEESHSEETPRTKSKRKGHPGKEEAFETPHGVKNLDEKLVGSKIKVWWPEDHKFYEGVIDSFDPVKKQHKVLYVDGDKETLTLRKERWEFVGGDSGPDGGPATHPPSPDSSSEMHQKKKLKTDSASSIGQAKADASSSKRFGRASISKTKGEATKSGGKSRDGGKLGSKSKHGTPKAVGKSKDDSGSKSKGDGKKAGYKLKDDAHTPTGKSKNGTPARVTKTTQDSPKTVTKSKGKTVKRGSKSNTNGTAKGRSCSSKVQENEAKVKGKLSDSSKPQESESKSGKKRRRGVNG</sequence>
<keyword evidence="3" id="KW-0227">DNA damage</keyword>
<feature type="compositionally biased region" description="Basic and acidic residues" evidence="8">
    <location>
        <begin position="586"/>
        <end position="601"/>
    </location>
</feature>
<feature type="compositionally biased region" description="Basic and acidic residues" evidence="8">
    <location>
        <begin position="411"/>
        <end position="420"/>
    </location>
</feature>
<feature type="region of interest" description="Disordered" evidence="8">
    <location>
        <begin position="281"/>
        <end position="331"/>
    </location>
</feature>
<feature type="compositionally biased region" description="Polar residues" evidence="8">
    <location>
        <begin position="736"/>
        <end position="752"/>
    </location>
</feature>
<keyword evidence="2" id="KW-0132">Cell division</keyword>
<feature type="compositionally biased region" description="Basic and acidic residues" evidence="8">
    <location>
        <begin position="762"/>
        <end position="777"/>
    </location>
</feature>
<feature type="compositionally biased region" description="Polar residues" evidence="8">
    <location>
        <begin position="821"/>
        <end position="840"/>
    </location>
</feature>
<feature type="compositionally biased region" description="Basic and acidic residues" evidence="8">
    <location>
        <begin position="873"/>
        <end position="896"/>
    </location>
</feature>
<dbReference type="InterPro" id="IPR016024">
    <property type="entry name" value="ARM-type_fold"/>
</dbReference>
<dbReference type="GO" id="GO:0051301">
    <property type="term" value="P:cell division"/>
    <property type="evidence" value="ECO:0007669"/>
    <property type="project" value="UniProtKB-KW"/>
</dbReference>
<evidence type="ECO:0000313" key="10">
    <source>
        <dbReference type="Proteomes" id="UP000655225"/>
    </source>
</evidence>
<feature type="compositionally biased region" description="Basic and acidic residues" evidence="8">
    <location>
        <begin position="613"/>
        <end position="624"/>
    </location>
</feature>
<feature type="compositionally biased region" description="Basic and acidic residues" evidence="8">
    <location>
        <begin position="373"/>
        <end position="389"/>
    </location>
</feature>
<feature type="region of interest" description="Disordered" evidence="8">
    <location>
        <begin position="343"/>
        <end position="648"/>
    </location>
</feature>
<feature type="compositionally biased region" description="Basic residues" evidence="8">
    <location>
        <begin position="897"/>
        <end position="906"/>
    </location>
</feature>
<dbReference type="Proteomes" id="UP000655225">
    <property type="component" value="Unassembled WGS sequence"/>
</dbReference>
<dbReference type="GO" id="GO:0006281">
    <property type="term" value="P:DNA repair"/>
    <property type="evidence" value="ECO:0007669"/>
    <property type="project" value="UniProtKB-KW"/>
</dbReference>
<dbReference type="Pfam" id="PF20168">
    <property type="entry name" value="PDS5"/>
    <property type="match status" value="1"/>
</dbReference>
<feature type="compositionally biased region" description="Basic residues" evidence="8">
    <location>
        <begin position="452"/>
        <end position="461"/>
    </location>
</feature>
<evidence type="ECO:0000313" key="9">
    <source>
        <dbReference type="EMBL" id="KAF8400534.1"/>
    </source>
</evidence>
<dbReference type="EMBL" id="JABCRI010000009">
    <property type="protein sequence ID" value="KAF8400534.1"/>
    <property type="molecule type" value="Genomic_DNA"/>
</dbReference>
<keyword evidence="6" id="KW-0539">Nucleus</keyword>
<dbReference type="AlphaFoldDB" id="A0A835DHQ8"/>
<feature type="compositionally biased region" description="Polar residues" evidence="8">
    <location>
        <begin position="421"/>
        <end position="432"/>
    </location>
</feature>
<proteinExistence type="predicted"/>
<feature type="compositionally biased region" description="Basic residues" evidence="8">
    <location>
        <begin position="312"/>
        <end position="323"/>
    </location>
</feature>
<feature type="compositionally biased region" description="Basic residues" evidence="8">
    <location>
        <begin position="844"/>
        <end position="855"/>
    </location>
</feature>
<dbReference type="Gene3D" id="2.30.30.140">
    <property type="match status" value="1"/>
</dbReference>
<evidence type="ECO:0000256" key="5">
    <source>
        <dbReference type="ARBA" id="ARBA00023204"/>
    </source>
</evidence>
<comment type="caution">
    <text evidence="9">The sequence shown here is derived from an EMBL/GenBank/DDBJ whole genome shotgun (WGS) entry which is preliminary data.</text>
</comment>
<feature type="compositionally biased region" description="Basic and acidic residues" evidence="8">
    <location>
        <begin position="497"/>
        <end position="510"/>
    </location>
</feature>
<feature type="compositionally biased region" description="Basic and acidic residues" evidence="8">
    <location>
        <begin position="793"/>
        <end position="818"/>
    </location>
</feature>
<evidence type="ECO:0000256" key="6">
    <source>
        <dbReference type="ARBA" id="ARBA00023242"/>
    </source>
</evidence>
<evidence type="ECO:0000256" key="8">
    <source>
        <dbReference type="SAM" id="MobiDB-lite"/>
    </source>
</evidence>
<feature type="region of interest" description="Disordered" evidence="8">
    <location>
        <begin position="699"/>
        <end position="906"/>
    </location>
</feature>
<organism evidence="9 10">
    <name type="scientific">Tetracentron sinense</name>
    <name type="common">Spur-leaf</name>
    <dbReference type="NCBI Taxonomy" id="13715"/>
    <lineage>
        <taxon>Eukaryota</taxon>
        <taxon>Viridiplantae</taxon>
        <taxon>Streptophyta</taxon>
        <taxon>Embryophyta</taxon>
        <taxon>Tracheophyta</taxon>
        <taxon>Spermatophyta</taxon>
        <taxon>Magnoliopsida</taxon>
        <taxon>Trochodendrales</taxon>
        <taxon>Trochodendraceae</taxon>
        <taxon>Tetracentron</taxon>
    </lineage>
</organism>
<feature type="compositionally biased region" description="Polar residues" evidence="8">
    <location>
        <begin position="858"/>
        <end position="872"/>
    </location>
</feature>
<dbReference type="OrthoDB" id="200660at2759"/>
<keyword evidence="7" id="KW-0131">Cell cycle</keyword>
<feature type="compositionally biased region" description="Polar residues" evidence="8">
    <location>
        <begin position="362"/>
        <end position="372"/>
    </location>
</feature>
<dbReference type="PANTHER" id="PTHR12663:SF3">
    <property type="entry name" value="SISTER CHROMATID COHESION PROTEIN PDS5 HOMOLOG C"/>
    <property type="match status" value="1"/>
</dbReference>
<keyword evidence="5" id="KW-0234">DNA repair</keyword>